<accession>A0A9Q1BXB7</accession>
<organism evidence="4 5">
    <name type="scientific">Holothuria leucospilota</name>
    <name type="common">Black long sea cucumber</name>
    <name type="synonym">Mertensiothuria leucospilota</name>
    <dbReference type="NCBI Taxonomy" id="206669"/>
    <lineage>
        <taxon>Eukaryota</taxon>
        <taxon>Metazoa</taxon>
        <taxon>Echinodermata</taxon>
        <taxon>Eleutherozoa</taxon>
        <taxon>Echinozoa</taxon>
        <taxon>Holothuroidea</taxon>
        <taxon>Aspidochirotacea</taxon>
        <taxon>Aspidochirotida</taxon>
        <taxon>Holothuriidae</taxon>
        <taxon>Holothuria</taxon>
    </lineage>
</organism>
<keyword evidence="1" id="KW-1133">Transmembrane helix</keyword>
<feature type="signal peptide" evidence="2">
    <location>
        <begin position="1"/>
        <end position="23"/>
    </location>
</feature>
<dbReference type="Gene3D" id="3.40.50.300">
    <property type="entry name" value="P-loop containing nucleotide triphosphate hydrolases"/>
    <property type="match status" value="1"/>
</dbReference>
<dbReference type="AlphaFoldDB" id="A0A9Q1BXB7"/>
<keyword evidence="2" id="KW-0732">Signal</keyword>
<evidence type="ECO:0000259" key="3">
    <source>
        <dbReference type="PROSITE" id="PS50837"/>
    </source>
</evidence>
<dbReference type="InterPro" id="IPR027417">
    <property type="entry name" value="P-loop_NTPase"/>
</dbReference>
<dbReference type="SUPFAM" id="SSF48726">
    <property type="entry name" value="Immunoglobulin"/>
    <property type="match status" value="2"/>
</dbReference>
<dbReference type="Proteomes" id="UP001152320">
    <property type="component" value="Chromosome 10"/>
</dbReference>
<reference evidence="4" key="1">
    <citation type="submission" date="2021-10" db="EMBL/GenBank/DDBJ databases">
        <title>Tropical sea cucumber genome reveals ecological adaptation and Cuvierian tubules defense mechanism.</title>
        <authorList>
            <person name="Chen T."/>
        </authorList>
    </citation>
    <scope>NUCLEOTIDE SEQUENCE</scope>
    <source>
        <strain evidence="4">Nanhai2018</strain>
        <tissue evidence="4">Muscle</tissue>
    </source>
</reference>
<dbReference type="EMBL" id="JAIZAY010000010">
    <property type="protein sequence ID" value="KAJ8034294.1"/>
    <property type="molecule type" value="Genomic_DNA"/>
</dbReference>
<feature type="chain" id="PRO_5040478461" evidence="2">
    <location>
        <begin position="24"/>
        <end position="1193"/>
    </location>
</feature>
<dbReference type="OrthoDB" id="427518at2759"/>
<evidence type="ECO:0000256" key="1">
    <source>
        <dbReference type="SAM" id="Phobius"/>
    </source>
</evidence>
<dbReference type="PANTHER" id="PTHR46312">
    <property type="entry name" value="NACHT DOMAIN-CONTAINING PROTEIN"/>
    <property type="match status" value="1"/>
</dbReference>
<gene>
    <name evidence="4" type="ORF">HOLleu_21071</name>
</gene>
<dbReference type="PANTHER" id="PTHR46312:SF2">
    <property type="entry name" value="NUCLEOTIDE-BINDING OLIGOMERIZATION DOMAIN-CONTAINING PROTEIN 2-LIKE"/>
    <property type="match status" value="1"/>
</dbReference>
<feature type="domain" description="NACHT" evidence="3">
    <location>
        <begin position="614"/>
        <end position="741"/>
    </location>
</feature>
<dbReference type="InterPro" id="IPR007111">
    <property type="entry name" value="NACHT_NTPase"/>
</dbReference>
<feature type="transmembrane region" description="Helical" evidence="1">
    <location>
        <begin position="483"/>
        <end position="506"/>
    </location>
</feature>
<dbReference type="SUPFAM" id="SSF52540">
    <property type="entry name" value="P-loop containing nucleoside triphosphate hydrolases"/>
    <property type="match status" value="1"/>
</dbReference>
<protein>
    <submittedName>
        <fullName evidence="4">NACHT, LRR and PYD domains-containing protein 14</fullName>
    </submittedName>
</protein>
<comment type="caution">
    <text evidence="4">The sequence shown here is derived from an EMBL/GenBank/DDBJ whole genome shotgun (WGS) entry which is preliminary data.</text>
</comment>
<dbReference type="InterPro" id="IPR036179">
    <property type="entry name" value="Ig-like_dom_sf"/>
</dbReference>
<keyword evidence="1" id="KW-0472">Membrane</keyword>
<proteinExistence type="predicted"/>
<dbReference type="SMART" id="SM00409">
    <property type="entry name" value="IG"/>
    <property type="match status" value="2"/>
</dbReference>
<name>A0A9Q1BXB7_HOLLE</name>
<evidence type="ECO:0000313" key="5">
    <source>
        <dbReference type="Proteomes" id="UP001152320"/>
    </source>
</evidence>
<keyword evidence="5" id="KW-1185">Reference proteome</keyword>
<sequence length="1193" mass="136465">MDAMMIRALFLAFIWFIPAKANGVEDCQSPQYAEIGMQATIQCSFNTNFYGVYWYTSTDTLNDDPVLLFERSKKSGAGYETGEFDVHPNGSLIINYVTLAHDHEFSVLKLNSRTDHPNPLIVRVVTTVRPEIPHPRINHCETNERVCAASLQSNSELSCLANDVRPAINLQWMRRSNNGDTRIHSHQQNVSNGRFLYNSSSTAVDFLKNTSLLELLVCRAIPPPLVFENWESLIIVQKVRTDLLSSKPMPMYVELHSKMKLSCNESHAGFLIWEKVGSDGDSFEDIAFGVFLEENFVKVNVQGISLGHGGSLIVPNVDVKHEGMYSCVFSNGITDGIALYDVLVYAYPEPGHLVVAGCENDRYCDIDAGTRGTVECFIKRIRPEVELEWRVPYESSIRLSFYNQQTKIKTNEDTFDVSITADYIAESITENSRVTIECRVVGSYSSLFNLVSEVELVFTKGMELSTQHPRQATTAVTVSSIQAGWIILFIIVPIIVLTLVIVIIIFRVYRKKTSKIPNLDHEEKFPMFEDKNIDPETSAKKQTFINQLKGKYEDLYYSVQPIPYIRERNYRVDNVYVGGGIEIFFPEEGKDKRVAWKRIDSYHNIFIDPRIQSTRKIIQGDAGYGKTTFTLQLAYDWCNGTEKSPMINVDILILLRLRQMGKVNSIYRAIKHFILPRDSQLTEDDIENIIQSCKPSSILVVLDGFDEYQTKQLTTETDIIHIIRREMFQDIPVIMTTRTSSIPEDSAPNTKRIRLTGFDDIARDTYIRKVVVGADDESAKKIKHRLDDNPVLADVCQVPLFFVMFAHMTHERDEFLQFNSVTSFFRYMIRCFHAHLYIKNQGKKPNSSFENDHSKLDKEALYSLSGDTKRTCWRRKELITRIGQDCYNHYINVGILVEEEVVDFGDETESTSSQCLPYRKDVRFYHNLFCEWYAAHALSDLAADCLTPYLRQILATMDPFELHYVYRFACGLSSDAAENILRYLDGVEDSEKFSVLCILEKKGKVDNIKDMVVKLCSDTIIVSDEDSQLKQRSIIQLLEIASSNAITISSVTIENCVKSVDLKTWKLNLKSGMYFSNLSSVQEISVSEMGRNLTETEAVDIITFCFQCLELQCLRFDCCWLPRFIKVKRSPSDINKRNIKVTWIPTASWYRLNLDSGVWEFQLDGISKPISDDLYQSELLKFQGEWSDASKNT</sequence>
<dbReference type="PROSITE" id="PS50837">
    <property type="entry name" value="NACHT"/>
    <property type="match status" value="1"/>
</dbReference>
<evidence type="ECO:0000313" key="4">
    <source>
        <dbReference type="EMBL" id="KAJ8034294.1"/>
    </source>
</evidence>
<keyword evidence="1" id="KW-0812">Transmembrane</keyword>
<evidence type="ECO:0000256" key="2">
    <source>
        <dbReference type="SAM" id="SignalP"/>
    </source>
</evidence>
<dbReference type="Pfam" id="PF05729">
    <property type="entry name" value="NACHT"/>
    <property type="match status" value="1"/>
</dbReference>
<dbReference type="InterPro" id="IPR003599">
    <property type="entry name" value="Ig_sub"/>
</dbReference>